<keyword evidence="2" id="KW-0378">Hydrolase</keyword>
<dbReference type="InterPro" id="IPR023302">
    <property type="entry name" value="Pept_S9A_N"/>
</dbReference>
<dbReference type="Proteomes" id="UP000429644">
    <property type="component" value="Unassembled WGS sequence"/>
</dbReference>
<dbReference type="GO" id="GO:0004252">
    <property type="term" value="F:serine-type endopeptidase activity"/>
    <property type="evidence" value="ECO:0007669"/>
    <property type="project" value="InterPro"/>
</dbReference>
<feature type="domain" description="Peptidase S9 prolyl oligopeptidase catalytic" evidence="4">
    <location>
        <begin position="503"/>
        <end position="704"/>
    </location>
</feature>
<dbReference type="SUPFAM" id="SSF50993">
    <property type="entry name" value="Peptidase/esterase 'gauge' domain"/>
    <property type="match status" value="1"/>
</dbReference>
<dbReference type="RefSeq" id="WP_152231683.1">
    <property type="nucleotide sequence ID" value="NZ_VUKE01000010.1"/>
</dbReference>
<comment type="caution">
    <text evidence="6">The sequence shown here is derived from an EMBL/GenBank/DDBJ whole genome shotgun (WGS) entry which is preliminary data.</text>
</comment>
<proteinExistence type="predicted"/>
<dbReference type="InterPro" id="IPR002470">
    <property type="entry name" value="Peptidase_S9A"/>
</dbReference>
<evidence type="ECO:0000256" key="1">
    <source>
        <dbReference type="ARBA" id="ARBA00022670"/>
    </source>
</evidence>
<dbReference type="PRINTS" id="PR00862">
    <property type="entry name" value="PROLIGOPTASE"/>
</dbReference>
<reference evidence="6 7" key="1">
    <citation type="submission" date="2019-10" db="EMBL/GenBank/DDBJ databases">
        <title>Georgenia wutianyii sp. nov. and Georgenia yuyongxinii sp. nov. isolated from plateau pika (Ochotona curzoniae) in the Qinghai-Tibet plateau of China.</title>
        <authorList>
            <person name="Tian Z."/>
        </authorList>
    </citation>
    <scope>NUCLEOTIDE SEQUENCE [LARGE SCALE GENOMIC DNA]</scope>
    <source>
        <strain evidence="6 7">JCM 15130</strain>
    </source>
</reference>
<dbReference type="SUPFAM" id="SSF53474">
    <property type="entry name" value="alpha/beta-Hydrolases"/>
    <property type="match status" value="1"/>
</dbReference>
<dbReference type="InterPro" id="IPR051167">
    <property type="entry name" value="Prolyl_oligopep/macrocyclase"/>
</dbReference>
<evidence type="ECO:0000256" key="3">
    <source>
        <dbReference type="ARBA" id="ARBA00022825"/>
    </source>
</evidence>
<keyword evidence="1" id="KW-0645">Protease</keyword>
<dbReference type="EMBL" id="WHPD01002148">
    <property type="protein sequence ID" value="MPV88992.1"/>
    <property type="molecule type" value="Genomic_DNA"/>
</dbReference>
<dbReference type="InterPro" id="IPR001375">
    <property type="entry name" value="Peptidase_S9_cat"/>
</dbReference>
<dbReference type="Gene3D" id="2.130.10.120">
    <property type="entry name" value="Prolyl oligopeptidase, N-terminal domain"/>
    <property type="match status" value="1"/>
</dbReference>
<organism evidence="6 7">
    <name type="scientific">Georgenia ruanii</name>
    <dbReference type="NCBI Taxonomy" id="348442"/>
    <lineage>
        <taxon>Bacteria</taxon>
        <taxon>Bacillati</taxon>
        <taxon>Actinomycetota</taxon>
        <taxon>Actinomycetes</taxon>
        <taxon>Micrococcales</taxon>
        <taxon>Bogoriellaceae</taxon>
        <taxon>Georgenia</taxon>
    </lineage>
</organism>
<evidence type="ECO:0000313" key="6">
    <source>
        <dbReference type="EMBL" id="MPV88992.1"/>
    </source>
</evidence>
<dbReference type="Gene3D" id="3.40.50.1820">
    <property type="entry name" value="alpha/beta hydrolase"/>
    <property type="match status" value="1"/>
</dbReference>
<evidence type="ECO:0000259" key="4">
    <source>
        <dbReference type="Pfam" id="PF00326"/>
    </source>
</evidence>
<name>A0A7J9UWY9_9MICO</name>
<keyword evidence="7" id="KW-1185">Reference proteome</keyword>
<dbReference type="GO" id="GO:0005829">
    <property type="term" value="C:cytosol"/>
    <property type="evidence" value="ECO:0007669"/>
    <property type="project" value="TreeGrafter"/>
</dbReference>
<evidence type="ECO:0000259" key="5">
    <source>
        <dbReference type="Pfam" id="PF02897"/>
    </source>
</evidence>
<accession>A0A7J9UWY9</accession>
<dbReference type="Pfam" id="PF02897">
    <property type="entry name" value="Peptidase_S9_N"/>
    <property type="match status" value="1"/>
</dbReference>
<evidence type="ECO:0000256" key="2">
    <source>
        <dbReference type="ARBA" id="ARBA00022801"/>
    </source>
</evidence>
<protein>
    <submittedName>
        <fullName evidence="6">Prolyl oligopeptidase family serine peptidase</fullName>
    </submittedName>
</protein>
<dbReference type="Pfam" id="PF00326">
    <property type="entry name" value="Peptidase_S9"/>
    <property type="match status" value="1"/>
</dbReference>
<keyword evidence="3" id="KW-0720">Serine protease</keyword>
<dbReference type="PANTHER" id="PTHR42881:SF13">
    <property type="entry name" value="PROLYL ENDOPEPTIDASE"/>
    <property type="match status" value="1"/>
</dbReference>
<evidence type="ECO:0000313" key="7">
    <source>
        <dbReference type="Proteomes" id="UP000429644"/>
    </source>
</evidence>
<dbReference type="OrthoDB" id="9801421at2"/>
<dbReference type="GO" id="GO:0070012">
    <property type="term" value="F:oligopeptidase activity"/>
    <property type="evidence" value="ECO:0007669"/>
    <property type="project" value="TreeGrafter"/>
</dbReference>
<dbReference type="InterPro" id="IPR029058">
    <property type="entry name" value="AB_hydrolase_fold"/>
</dbReference>
<feature type="domain" description="Peptidase S9A N-terminal" evidence="5">
    <location>
        <begin position="15"/>
        <end position="429"/>
    </location>
</feature>
<gene>
    <name evidence="6" type="ORF">GB882_09960</name>
</gene>
<dbReference type="AlphaFoldDB" id="A0A7J9UWY9"/>
<dbReference type="GO" id="GO:0006508">
    <property type="term" value="P:proteolysis"/>
    <property type="evidence" value="ECO:0007669"/>
    <property type="project" value="UniProtKB-KW"/>
</dbReference>
<dbReference type="PANTHER" id="PTHR42881">
    <property type="entry name" value="PROLYL ENDOPEPTIDASE"/>
    <property type="match status" value="1"/>
</dbReference>
<sequence length="705" mass="76505">MTSTTDPDRSAATVTVAADPYGWLEDVEGEEALAWVRARNAEAESALTTSPRFEALRTGILEVLDSTAKIPGVVQRGAHLYNFWTDADHVRGVWRRTTWASYRTAEPEWEVLMDVDALAAAEGVGWVWHGARVLRPSFTRALVSLSRGGSDADETREFDLVTKTFVADGFRRPESKGGMGWADGAGEEVFVYTDVGDGSMTTSGYPRTVRRWRRGTPLAEAPEVFGGERTDLSVVAVRDTTPGFERDFVVRSRAFYDSDTYLLGAGGALTRLDVPRSAEPGVQREWLTVELREDWEVAGRTYPGGALLATRFADFLAGDRDFEVLYAPTATTSLAGASWTRHHLVLNILDDVTNRLEVLTPPAGAAPGPWRRRPLDLGEATHGAVPALATIAVGAVDPDEEDALWLTTSGFLSPTTLSRLDLDADGATVGVERLKSLPAFFDATGLHVEQHFVRSDDGTRVPYFQVSREPVAPGGPAPTLLAGYGGFEVSRLPGYSGGVGRSWLARGGVYVVANIRGGGEYGPRWHQAALREHRHRAYEDFAAVARDLVARGVTDPAHLGAQGGSNGGLLVGNMLTGYPELFGAIVCQVPLLDMRRYSHLLAGASWMAEYGDPDDPRQWEYIQTFSPYHLVDPAAAYPPVLFTTSTRDDRVHPGHARKMAAKMLAAGKDVTSFENLEGGHGGAATNAQAAFMQALAFEFLWQRLG</sequence>